<dbReference type="AlphaFoldDB" id="K6GIC3"/>
<reference evidence="2 3" key="1">
    <citation type="submission" date="2012-09" db="EMBL/GenBank/DDBJ databases">
        <authorList>
            <person name="Dupont C.L."/>
            <person name="Rusch D.B."/>
            <person name="Lombardo M.-J."/>
            <person name="Novotny M."/>
            <person name="Yee-Greenbaum J."/>
            <person name="Laskin R."/>
        </authorList>
    </citation>
    <scope>NUCLEOTIDE SEQUENCE [LARGE SCALE GENOMIC DNA]</scope>
    <source>
        <strain evidence="2">SAR86E</strain>
    </source>
</reference>
<proteinExistence type="predicted"/>
<gene>
    <name evidence="2" type="ORF">B273_0896</name>
</gene>
<keyword evidence="1" id="KW-0472">Membrane</keyword>
<comment type="caution">
    <text evidence="2">The sequence shown here is derived from an EMBL/GenBank/DDBJ whole genome shotgun (WGS) entry which is preliminary data.</text>
</comment>
<organism evidence="2 3">
    <name type="scientific">SAR86 cluster bacterium SAR86E</name>
    <dbReference type="NCBI Taxonomy" id="1208365"/>
    <lineage>
        <taxon>Bacteria</taxon>
        <taxon>Pseudomonadati</taxon>
        <taxon>Pseudomonadota</taxon>
        <taxon>Gammaproteobacteria</taxon>
        <taxon>SAR86 cluster</taxon>
    </lineage>
</organism>
<protein>
    <submittedName>
        <fullName evidence="2">Uncharacterized protein</fullName>
    </submittedName>
</protein>
<keyword evidence="1" id="KW-1133">Transmembrane helix</keyword>
<dbReference type="Proteomes" id="UP000010310">
    <property type="component" value="Unassembled WGS sequence"/>
</dbReference>
<dbReference type="EMBL" id="AMWX01000002">
    <property type="protein sequence ID" value="EKO36786.1"/>
    <property type="molecule type" value="Genomic_DNA"/>
</dbReference>
<dbReference type="STRING" id="1208365.B273_0896"/>
<keyword evidence="3" id="KW-1185">Reference proteome</keyword>
<name>K6GIC3_9GAMM</name>
<feature type="transmembrane region" description="Helical" evidence="1">
    <location>
        <begin position="6"/>
        <end position="32"/>
    </location>
</feature>
<evidence type="ECO:0000256" key="1">
    <source>
        <dbReference type="SAM" id="Phobius"/>
    </source>
</evidence>
<dbReference type="PATRIC" id="fig|1208365.4.peg.473"/>
<keyword evidence="1" id="KW-0812">Transmembrane</keyword>
<sequence>MYLGMALILLAISVKFNLVGGIIITFTFISFITKFQIIPEEKAMMKLFADEFSHYKKQTRRWI</sequence>
<accession>K6GIC3</accession>
<evidence type="ECO:0000313" key="3">
    <source>
        <dbReference type="Proteomes" id="UP000010310"/>
    </source>
</evidence>
<evidence type="ECO:0000313" key="2">
    <source>
        <dbReference type="EMBL" id="EKO36786.1"/>
    </source>
</evidence>
<dbReference type="Gene3D" id="1.20.120.1630">
    <property type="match status" value="1"/>
</dbReference>